<gene>
    <name evidence="1" type="ORF">E4633_02150</name>
</gene>
<keyword evidence="2" id="KW-1185">Reference proteome</keyword>
<dbReference type="RefSeq" id="WP_135868627.1">
    <property type="nucleotide sequence ID" value="NZ_SRSC01000001.1"/>
</dbReference>
<dbReference type="Gene3D" id="2.30.110.10">
    <property type="entry name" value="Electron Transport, Fmn-binding Protein, Chain A"/>
    <property type="match status" value="1"/>
</dbReference>
<proteinExistence type="predicted"/>
<name>A0A4S1CL55_9BACT</name>
<dbReference type="InterPro" id="IPR012349">
    <property type="entry name" value="Split_barrel_FMN-bd"/>
</dbReference>
<dbReference type="AlphaFoldDB" id="A0A4S1CL55"/>
<dbReference type="PANTHER" id="PTHR40660:SF1">
    <property type="entry name" value="5'-PHOSPHATE OXIDASE PUTATIVE DOMAIN-CONTAINING PROTEIN-RELATED"/>
    <property type="match status" value="1"/>
</dbReference>
<comment type="caution">
    <text evidence="1">The sequence shown here is derived from an EMBL/GenBank/DDBJ whole genome shotgun (WGS) entry which is preliminary data.</text>
</comment>
<organism evidence="1 2">
    <name type="scientific">Geomonas terrae</name>
    <dbReference type="NCBI Taxonomy" id="2562681"/>
    <lineage>
        <taxon>Bacteria</taxon>
        <taxon>Pseudomonadati</taxon>
        <taxon>Thermodesulfobacteriota</taxon>
        <taxon>Desulfuromonadia</taxon>
        <taxon>Geobacterales</taxon>
        <taxon>Geobacteraceae</taxon>
        <taxon>Geomonas</taxon>
    </lineage>
</organism>
<protein>
    <submittedName>
        <fullName evidence="1">Pyridoxamine 5'-phosphate oxidase family protein</fullName>
    </submittedName>
</protein>
<dbReference type="Proteomes" id="UP000306416">
    <property type="component" value="Unassembled WGS sequence"/>
</dbReference>
<dbReference type="SUPFAM" id="SSF50475">
    <property type="entry name" value="FMN-binding split barrel"/>
    <property type="match status" value="1"/>
</dbReference>
<evidence type="ECO:0000313" key="2">
    <source>
        <dbReference type="Proteomes" id="UP000306416"/>
    </source>
</evidence>
<accession>A0A4S1CL55</accession>
<evidence type="ECO:0000313" key="1">
    <source>
        <dbReference type="EMBL" id="TGU74293.1"/>
    </source>
</evidence>
<reference evidence="1 2" key="1">
    <citation type="submission" date="2019-04" db="EMBL/GenBank/DDBJ databases">
        <title>Geobacter oryzae sp. nov., ferric-reducing bacteria isolated from paddy soil.</title>
        <authorList>
            <person name="Xu Z."/>
            <person name="Masuda Y."/>
            <person name="Itoh H."/>
            <person name="Senoo K."/>
        </authorList>
    </citation>
    <scope>NUCLEOTIDE SEQUENCE [LARGE SCALE GENOMIC DNA]</scope>
    <source>
        <strain evidence="1 2">Red111</strain>
    </source>
</reference>
<dbReference type="PANTHER" id="PTHR40660">
    <property type="entry name" value="5'-PHOSPHATE OXIDASE PUTATIVE DOMAIN-CONTAINING PROTEIN-RELATED"/>
    <property type="match status" value="1"/>
</dbReference>
<sequence>MKLAELFPEGGRGIIGTADANGVVNLAVFALPYVVDEETLAWGFSEGRSIENLRQNPHASYLYLAPSRGYSGWRLTLTMIEEKGEGELLNEIKERTALVASPQASAQVSRVAYFKVDEVRPLM</sequence>
<dbReference type="EMBL" id="SRSC01000001">
    <property type="protein sequence ID" value="TGU74293.1"/>
    <property type="molecule type" value="Genomic_DNA"/>
</dbReference>